<proteinExistence type="predicted"/>
<gene>
    <name evidence="2" type="ORF">IWW36_005366</name>
</gene>
<dbReference type="InterPro" id="IPR016712">
    <property type="entry name" value="Rbsml_bS1m-like"/>
</dbReference>
<feature type="region of interest" description="Disordered" evidence="1">
    <location>
        <begin position="312"/>
        <end position="340"/>
    </location>
</feature>
<evidence type="ECO:0000256" key="1">
    <source>
        <dbReference type="SAM" id="MobiDB-lite"/>
    </source>
</evidence>
<name>A0A9W8I1U6_9FUNG</name>
<organism evidence="2 3">
    <name type="scientific">Coemansia brasiliensis</name>
    <dbReference type="NCBI Taxonomy" id="2650707"/>
    <lineage>
        <taxon>Eukaryota</taxon>
        <taxon>Fungi</taxon>
        <taxon>Fungi incertae sedis</taxon>
        <taxon>Zoopagomycota</taxon>
        <taxon>Kickxellomycotina</taxon>
        <taxon>Kickxellomycetes</taxon>
        <taxon>Kickxellales</taxon>
        <taxon>Kickxellaceae</taxon>
        <taxon>Coemansia</taxon>
    </lineage>
</organism>
<dbReference type="EMBL" id="JANBUW010001239">
    <property type="protein sequence ID" value="KAJ2843953.1"/>
    <property type="molecule type" value="Genomic_DNA"/>
</dbReference>
<protein>
    <submittedName>
        <fullName evidence="2">Uncharacterized protein</fullName>
    </submittedName>
</protein>
<dbReference type="PANTHER" id="PTHR28058:SF1">
    <property type="entry name" value="SMALL RIBOSOMAL SUBUNIT PROTEIN BS1M"/>
    <property type="match status" value="1"/>
</dbReference>
<keyword evidence="3" id="KW-1185">Reference proteome</keyword>
<dbReference type="OrthoDB" id="2735536at2759"/>
<dbReference type="Proteomes" id="UP001139887">
    <property type="component" value="Unassembled WGS sequence"/>
</dbReference>
<accession>A0A9W8I1U6</accession>
<dbReference type="AlphaFoldDB" id="A0A9W8I1U6"/>
<dbReference type="Pfam" id="PF11709">
    <property type="entry name" value="Mit_ribos_Mrp51"/>
    <property type="match status" value="1"/>
</dbReference>
<evidence type="ECO:0000313" key="2">
    <source>
        <dbReference type="EMBL" id="KAJ2843953.1"/>
    </source>
</evidence>
<dbReference type="PANTHER" id="PTHR28058">
    <property type="entry name" value="37S RIBOSOMAL PROTEIN MRP51, MITOCHONDRIAL"/>
    <property type="match status" value="1"/>
</dbReference>
<sequence>MESAFARIYRASKLASYDRGIEQIYTSYGKAAKQKDWGLKRPMARFANTKLAFIRDIDAIEQVTDFAPANKEYIRMKTWTENFTESHSPHYSSVSENDFELFDDLDTLEPKGKANKSHTEAKRRHGPLRNVGKMSKRQWAKFLEEAHARRAEWKDELAKGNFAPEEALTFMGATNVSGIQNDGIHRQPTYHDYVPPTETLQVQGRVLGRVASMYTVAVQGIIATLPLQNHAMEAGFHYRDVKNFYVQSARFDDRGRPQVVLGLQPRGSRESSISFNANRGSFEFSRSEARRNMRAKYMDQIKNSVLLGKLISKRKEDSSSGKNEQAPAGVKPDGSNQDGQ</sequence>
<comment type="caution">
    <text evidence="2">The sequence shown here is derived from an EMBL/GenBank/DDBJ whole genome shotgun (WGS) entry which is preliminary data.</text>
</comment>
<evidence type="ECO:0000313" key="3">
    <source>
        <dbReference type="Proteomes" id="UP001139887"/>
    </source>
</evidence>
<reference evidence="2" key="1">
    <citation type="submission" date="2022-07" db="EMBL/GenBank/DDBJ databases">
        <title>Phylogenomic reconstructions and comparative analyses of Kickxellomycotina fungi.</title>
        <authorList>
            <person name="Reynolds N.K."/>
            <person name="Stajich J.E."/>
            <person name="Barry K."/>
            <person name="Grigoriev I.V."/>
            <person name="Crous P."/>
            <person name="Smith M.E."/>
        </authorList>
    </citation>
    <scope>NUCLEOTIDE SEQUENCE</scope>
    <source>
        <strain evidence="2">NRRL 1566</strain>
    </source>
</reference>